<name>A0AAX4I0Y2_9PEZI</name>
<dbReference type="AlphaFoldDB" id="A0AAX4I0Y2"/>
<dbReference type="KEGG" id="cdet:87938391"/>
<accession>A0AAX4I0Y2</accession>
<dbReference type="EMBL" id="CP137305">
    <property type="protein sequence ID" value="WQF76874.1"/>
    <property type="molecule type" value="Genomic_DNA"/>
</dbReference>
<dbReference type="GeneID" id="87938391"/>
<proteinExistence type="predicted"/>
<feature type="region of interest" description="Disordered" evidence="1">
    <location>
        <begin position="25"/>
        <end position="46"/>
    </location>
</feature>
<organism evidence="2 3">
    <name type="scientific">Colletotrichum destructivum</name>
    <dbReference type="NCBI Taxonomy" id="34406"/>
    <lineage>
        <taxon>Eukaryota</taxon>
        <taxon>Fungi</taxon>
        <taxon>Dikarya</taxon>
        <taxon>Ascomycota</taxon>
        <taxon>Pezizomycotina</taxon>
        <taxon>Sordariomycetes</taxon>
        <taxon>Hypocreomycetidae</taxon>
        <taxon>Glomerellales</taxon>
        <taxon>Glomerellaceae</taxon>
        <taxon>Colletotrichum</taxon>
        <taxon>Colletotrichum destructivum species complex</taxon>
    </lineage>
</organism>
<gene>
    <name evidence="2" type="ORF">CDEST_01888</name>
</gene>
<reference evidence="3" key="1">
    <citation type="journal article" date="2023" name="bioRxiv">
        <title>Complete genome of the Medicago anthracnose fungus, Colletotrichum destructivum, reveals a mini-chromosome-like region within a core chromosome.</title>
        <authorList>
            <person name="Lapalu N."/>
            <person name="Simon A."/>
            <person name="Lu A."/>
            <person name="Plaumann P.-L."/>
            <person name="Amselem J."/>
            <person name="Pigne S."/>
            <person name="Auger A."/>
            <person name="Koch C."/>
            <person name="Dallery J.-F."/>
            <person name="O'Connell R.J."/>
        </authorList>
    </citation>
    <scope>NUCLEOTIDE SEQUENCE [LARGE SCALE GENOMIC DNA]</scope>
    <source>
        <strain evidence="3">CBS 520.97</strain>
    </source>
</reference>
<dbReference type="RefSeq" id="XP_062774098.1">
    <property type="nucleotide sequence ID" value="XM_062918047.1"/>
</dbReference>
<evidence type="ECO:0000256" key="1">
    <source>
        <dbReference type="SAM" id="MobiDB-lite"/>
    </source>
</evidence>
<feature type="compositionally biased region" description="Polar residues" evidence="1">
    <location>
        <begin position="29"/>
        <end position="46"/>
    </location>
</feature>
<sequence length="274" mass="29498">MASRISIPNLLTPDLAMQTVPAEVDVRSGNPSRPQTPPQEDTSLSTNGIYHQQDVESCSEAAMRTTEVHSLLPPAKLTSSGNPTLKDVFSVHMLQPSTITSASMALQQQMFDGYGSLGLPGYSLQMVPPCCCDSSINFLLLTSLCDQQLLDSPSLGNYEPAFLHPTYNSYYGWHPGYASGMCKPLENGASNGYFMESPYPEAYLTGASLSSAVFVDDTPVELFQPWTYGLDAQPVQQQDFVLGNGDSWNVIGGQNGSITDSAPSFSGRITSLDS</sequence>
<evidence type="ECO:0000313" key="2">
    <source>
        <dbReference type="EMBL" id="WQF76874.1"/>
    </source>
</evidence>
<keyword evidence="3" id="KW-1185">Reference proteome</keyword>
<evidence type="ECO:0000313" key="3">
    <source>
        <dbReference type="Proteomes" id="UP001322277"/>
    </source>
</evidence>
<protein>
    <submittedName>
        <fullName evidence="2">Uncharacterized protein</fullName>
    </submittedName>
</protein>
<dbReference type="Proteomes" id="UP001322277">
    <property type="component" value="Chromosome 1"/>
</dbReference>